<dbReference type="GeneID" id="8770956"/>
<evidence type="ECO:0000256" key="3">
    <source>
        <dbReference type="RuleBase" id="RU003322"/>
    </source>
</evidence>
<evidence type="ECO:0000256" key="2">
    <source>
        <dbReference type="ARBA" id="ARBA00022840"/>
    </source>
</evidence>
<dbReference type="Gene3D" id="3.30.420.40">
    <property type="match status" value="2"/>
</dbReference>
<keyword evidence="2 3" id="KW-0067">ATP-binding</keyword>
<accession>D3E3P4</accession>
<name>D3E3P4_METRM</name>
<dbReference type="PATRIC" id="fig|634498.28.peg.1309"/>
<keyword evidence="1 3" id="KW-0547">Nucleotide-binding</keyword>
<keyword evidence="5" id="KW-1185">Reference proteome</keyword>
<dbReference type="PRINTS" id="PR00301">
    <property type="entry name" value="HEATSHOCK70"/>
</dbReference>
<evidence type="ECO:0000313" key="4">
    <source>
        <dbReference type="EMBL" id="ADC47155.1"/>
    </source>
</evidence>
<dbReference type="STRING" id="634498.mru_1305"/>
<dbReference type="InterPro" id="IPR013126">
    <property type="entry name" value="Hsp_70_fam"/>
</dbReference>
<dbReference type="Gene3D" id="3.90.640.10">
    <property type="entry name" value="Actin, Chain A, domain 4"/>
    <property type="match status" value="1"/>
</dbReference>
<dbReference type="RefSeq" id="WP_012956104.1">
    <property type="nucleotide sequence ID" value="NC_013790.1"/>
</dbReference>
<dbReference type="InterPro" id="IPR043129">
    <property type="entry name" value="ATPase_NBD"/>
</dbReference>
<dbReference type="EMBL" id="CP001719">
    <property type="protein sequence ID" value="ADC47155.1"/>
    <property type="molecule type" value="Genomic_DNA"/>
</dbReference>
<evidence type="ECO:0000313" key="5">
    <source>
        <dbReference type="Proteomes" id="UP000008680"/>
    </source>
</evidence>
<dbReference type="InterPro" id="IPR029047">
    <property type="entry name" value="HSP70_peptide-bd_sf"/>
</dbReference>
<dbReference type="SUPFAM" id="SSF53067">
    <property type="entry name" value="Actin-like ATPase domain"/>
    <property type="match status" value="2"/>
</dbReference>
<dbReference type="Proteomes" id="UP000008680">
    <property type="component" value="Chromosome"/>
</dbReference>
<comment type="similarity">
    <text evidence="3">Belongs to the heat shock protein 70 family.</text>
</comment>
<dbReference type="InterPro" id="IPR018181">
    <property type="entry name" value="Heat_shock_70_CS"/>
</dbReference>
<dbReference type="KEGG" id="mru:mru_1305"/>
<dbReference type="PROSITE" id="PS00297">
    <property type="entry name" value="HSP70_1"/>
    <property type="match status" value="1"/>
</dbReference>
<dbReference type="GO" id="GO:0005524">
    <property type="term" value="F:ATP binding"/>
    <property type="evidence" value="ECO:0007669"/>
    <property type="project" value="UniProtKB-KW"/>
</dbReference>
<dbReference type="eggNOG" id="arCOG03060">
    <property type="taxonomic scope" value="Archaea"/>
</dbReference>
<dbReference type="Pfam" id="PF00012">
    <property type="entry name" value="HSP70"/>
    <property type="match status" value="1"/>
</dbReference>
<dbReference type="PROSITE" id="PS00329">
    <property type="entry name" value="HSP70_2"/>
    <property type="match status" value="1"/>
</dbReference>
<dbReference type="HOGENOM" id="CLU_017261_0_0_2"/>
<gene>
    <name evidence="4" type="ordered locus">mru_1305</name>
</gene>
<dbReference type="OrthoDB" id="358592at2157"/>
<dbReference type="GO" id="GO:0140662">
    <property type="term" value="F:ATP-dependent protein folding chaperone"/>
    <property type="evidence" value="ECO:0007669"/>
    <property type="project" value="InterPro"/>
</dbReference>
<reference evidence="4 5" key="1">
    <citation type="journal article" date="2010" name="PLoS ONE">
        <title>The genome sequence of the rumen methanogen Methanobrevibacter ruminantium reveals new possibilities for controlling ruminant methane emissions.</title>
        <authorList>
            <person name="Leahy S.C."/>
            <person name="Kelly W.J."/>
            <person name="Altermann E."/>
            <person name="Ronimus R.S."/>
            <person name="Yeoman C.J."/>
            <person name="Pacheco D.M."/>
            <person name="Li D."/>
            <person name="Kong Z."/>
            <person name="McTavish S."/>
            <person name="Sang C."/>
            <person name="Lambie S.C."/>
            <person name="Janssen P.H."/>
            <person name="Dey D."/>
            <person name="Attwood G.T."/>
        </authorList>
    </citation>
    <scope>NUCLEOTIDE SEQUENCE [LARGE SCALE GENOMIC DNA]</scope>
    <source>
        <strain evidence="5">ATCC 35063 / DSM 1093 / JCM 13430 / OCM 146 / M1</strain>
    </source>
</reference>
<dbReference type="AlphaFoldDB" id="D3E3P4"/>
<proteinExistence type="inferred from homology"/>
<evidence type="ECO:0000256" key="1">
    <source>
        <dbReference type="ARBA" id="ARBA00022741"/>
    </source>
</evidence>
<dbReference type="PANTHER" id="PTHR19375">
    <property type="entry name" value="HEAT SHOCK PROTEIN 70KDA"/>
    <property type="match status" value="1"/>
</dbReference>
<sequence>MMRQIRRNTIDFAIDLGTSDSVIACFNGQESEIIKNHSTGEDHTPSAVYIDSLGEIHVGRIAKEAVLKCPSNATSEFKLNMGFPIPFLFESSQIKMYPEQLSAELLKDLRKSIYHQTNQNIEEIVITVPANSNPLKTKATKEAAELAGFKSVYLILEPVAAAIAYGLRAKKEDTGIWMIYDLGGGTFDVSLVKANGQEIEKLATSGEDNLGGKLFDWKIVDDYFTPKIIDDLNLTDFRRDNPNYLKVFSILKNEAEKAKIALSGSDNDIKDYELSIEKLIEIGDKSYDFNYILGKEDLMNIMKPFLKITFNHCYEVLEESNLSIDDVEKIILVGGSTLSSILRDSLKDEFDRPLEYGINPLTVVAQGASIYAGTIEKQFIECENHRFALILDYEKIGFKDNIDINGKVFALDEKYSFLDYSIEITGSNGEIIYIEDSKTGNPTERIDLDIDGNFRLNLNVKDSYNEFLINIYDGNGDLVELDENSPNSIHYKKALNPGYPILSSSISLYLDEDSSLILKNSEDLIDLDTENDFIIEYSKRFNSSYPIASKGDIIPMSRKEILHTSKIIKKGDGDSFIKFSFYFGELILANYNTLLGQIVITGNDIIDDLPKDSEIELNININESNMIDFEVFIPYLRQSFNNSFSFNNYNNYNGFIDNYDNLKSKHDEIIKKYNKIRDFARDEDKKELFLKNGIYQSIERVYENIEEIEEKEIIDYLDILVDMARYDKIAVYPSLEYLNYLDDVLDECKFFLTIADVELSI</sequence>
<protein>
    <submittedName>
        <fullName evidence="4">DnaK-related protein</fullName>
    </submittedName>
</protein>
<organism evidence="4 5">
    <name type="scientific">Methanobrevibacter ruminantium (strain ATCC 35063 / DSM 1093 / JCM 13430 / OCM 146 / M1)</name>
    <name type="common">Methanobacterium ruminantium</name>
    <dbReference type="NCBI Taxonomy" id="634498"/>
    <lineage>
        <taxon>Archaea</taxon>
        <taxon>Methanobacteriati</taxon>
        <taxon>Methanobacteriota</taxon>
        <taxon>Methanomada group</taxon>
        <taxon>Methanobacteria</taxon>
        <taxon>Methanobacteriales</taxon>
        <taxon>Methanobacteriaceae</taxon>
        <taxon>Methanobrevibacter</taxon>
    </lineage>
</organism>
<dbReference type="Gene3D" id="2.60.34.10">
    <property type="entry name" value="Substrate Binding Domain Of DNAk, Chain A, domain 1"/>
    <property type="match status" value="1"/>
</dbReference>